<accession>A0A0S6W911</accession>
<proteinExistence type="predicted"/>
<keyword evidence="2" id="KW-1185">Reference proteome</keyword>
<sequence length="134" mass="15446">MKLFENEAAVISLDDTIPCLEWIGKGSLQSKTFRESEEQSLHFYREYKPNYPQLEWFVDSRKIGSLLPDDIEWVSHTILPQFEKAGLTKEAFVIPEKALGRFVVKEYSEHSTSGKVTIRMFASAEEAKQWLKSG</sequence>
<reference evidence="1" key="1">
    <citation type="journal article" date="2015" name="PeerJ">
        <title>First genomic representation of candidate bacterial phylum KSB3 points to enhanced environmental sensing as a trigger of wastewater bulking.</title>
        <authorList>
            <person name="Sekiguchi Y."/>
            <person name="Ohashi A."/>
            <person name="Parks D.H."/>
            <person name="Yamauchi T."/>
            <person name="Tyson G.W."/>
            <person name="Hugenholtz P."/>
        </authorList>
    </citation>
    <scope>NUCLEOTIDE SEQUENCE [LARGE SCALE GENOMIC DNA]</scope>
</reference>
<evidence type="ECO:0000313" key="1">
    <source>
        <dbReference type="EMBL" id="GAK54891.1"/>
    </source>
</evidence>
<dbReference type="HOGENOM" id="CLU_1912935_0_0_0"/>
<dbReference type="STRING" id="1499967.U27_01722"/>
<dbReference type="EMBL" id="DF820463">
    <property type="protein sequence ID" value="GAK54891.1"/>
    <property type="molecule type" value="Genomic_DNA"/>
</dbReference>
<name>A0A0S6W911_VECG1</name>
<organism evidence="1">
    <name type="scientific">Vecturithrix granuli</name>
    <dbReference type="NCBI Taxonomy" id="1499967"/>
    <lineage>
        <taxon>Bacteria</taxon>
        <taxon>Candidatus Moduliflexota</taxon>
        <taxon>Candidatus Vecturitrichia</taxon>
        <taxon>Candidatus Vecturitrichales</taxon>
        <taxon>Candidatus Vecturitrichaceae</taxon>
        <taxon>Candidatus Vecturithrix</taxon>
    </lineage>
</organism>
<dbReference type="AlphaFoldDB" id="A0A0S6W911"/>
<protein>
    <submittedName>
        <fullName evidence="1">Uncharacterized protein</fullName>
    </submittedName>
</protein>
<gene>
    <name evidence="1" type="ORF">U27_01722</name>
</gene>
<dbReference type="eggNOG" id="ENOG5033N9Y">
    <property type="taxonomic scope" value="Bacteria"/>
</dbReference>
<dbReference type="Proteomes" id="UP000030661">
    <property type="component" value="Unassembled WGS sequence"/>
</dbReference>
<evidence type="ECO:0000313" key="2">
    <source>
        <dbReference type="Proteomes" id="UP000030661"/>
    </source>
</evidence>